<evidence type="ECO:0000313" key="3">
    <source>
        <dbReference type="Proteomes" id="UP000635245"/>
    </source>
</evidence>
<name>A0A934QRL7_9PSEU</name>
<dbReference type="InterPro" id="IPR016181">
    <property type="entry name" value="Acyl_CoA_acyltransferase"/>
</dbReference>
<dbReference type="PROSITE" id="PS51186">
    <property type="entry name" value="GNAT"/>
    <property type="match status" value="1"/>
</dbReference>
<comment type="caution">
    <text evidence="2">The sequence shown here is derived from an EMBL/GenBank/DDBJ whole genome shotgun (WGS) entry which is preliminary data.</text>
</comment>
<dbReference type="InterPro" id="IPR000182">
    <property type="entry name" value="GNAT_dom"/>
</dbReference>
<evidence type="ECO:0000313" key="2">
    <source>
        <dbReference type="EMBL" id="MBK1784878.1"/>
    </source>
</evidence>
<evidence type="ECO:0000259" key="1">
    <source>
        <dbReference type="PROSITE" id="PS51186"/>
    </source>
</evidence>
<dbReference type="Proteomes" id="UP000635245">
    <property type="component" value="Unassembled WGS sequence"/>
</dbReference>
<dbReference type="AlphaFoldDB" id="A0A934QRL7"/>
<feature type="domain" description="N-acetyltransferase" evidence="1">
    <location>
        <begin position="3"/>
        <end position="193"/>
    </location>
</feature>
<protein>
    <submittedName>
        <fullName evidence="2">GNAT family N-acetyltransferase</fullName>
    </submittedName>
</protein>
<dbReference type="InterPro" id="IPR052523">
    <property type="entry name" value="Trichothecene_AcTrans"/>
</dbReference>
<dbReference type="PANTHER" id="PTHR42791:SF1">
    <property type="entry name" value="N-ACETYLTRANSFERASE DOMAIN-CONTAINING PROTEIN"/>
    <property type="match status" value="1"/>
</dbReference>
<dbReference type="Gene3D" id="3.40.630.30">
    <property type="match status" value="1"/>
</dbReference>
<dbReference type="Pfam" id="PF13673">
    <property type="entry name" value="Acetyltransf_10"/>
    <property type="match status" value="1"/>
</dbReference>
<dbReference type="GO" id="GO:0016747">
    <property type="term" value="F:acyltransferase activity, transferring groups other than amino-acyl groups"/>
    <property type="evidence" value="ECO:0007669"/>
    <property type="project" value="InterPro"/>
</dbReference>
<dbReference type="SUPFAM" id="SSF55729">
    <property type="entry name" value="Acyl-CoA N-acyltransferases (Nat)"/>
    <property type="match status" value="1"/>
</dbReference>
<dbReference type="PANTHER" id="PTHR42791">
    <property type="entry name" value="GNAT FAMILY ACETYLTRANSFERASE"/>
    <property type="match status" value="1"/>
</dbReference>
<organism evidence="2 3">
    <name type="scientific">Prauserella cavernicola</name>
    <dbReference type="NCBI Taxonomy" id="2800127"/>
    <lineage>
        <taxon>Bacteria</taxon>
        <taxon>Bacillati</taxon>
        <taxon>Actinomycetota</taxon>
        <taxon>Actinomycetes</taxon>
        <taxon>Pseudonocardiales</taxon>
        <taxon>Pseudonocardiaceae</taxon>
        <taxon>Prauserella</taxon>
    </lineage>
</organism>
<gene>
    <name evidence="2" type="ORF">JHE00_11115</name>
</gene>
<sequence>MHPSIRRAQATDEDTVLSVLTEAFANDPLTQWLFPDPAERTRLQQRFYHHQLGQPGAETYLVGEGEGVSLWHALPAPDAEPDGPNLDVAYGASAARLRTLGKALAPRHPGASHLYLFCMGVRGERQGAGLGSAMLRDRLTRADHDGVAVYLEASSPGSRALYLRHGFEHLGEPVRLADGPQLWPMLRDPRPVDLHGG</sequence>
<accession>A0A934QRL7</accession>
<keyword evidence="3" id="KW-1185">Reference proteome</keyword>
<dbReference type="EMBL" id="JAENJH010000002">
    <property type="protein sequence ID" value="MBK1784878.1"/>
    <property type="molecule type" value="Genomic_DNA"/>
</dbReference>
<proteinExistence type="predicted"/>
<dbReference type="RefSeq" id="WP_200317584.1">
    <property type="nucleotide sequence ID" value="NZ_JAENJH010000002.1"/>
</dbReference>
<reference evidence="2" key="1">
    <citation type="submission" date="2020-12" db="EMBL/GenBank/DDBJ databases">
        <title>Prauserella sp. ASG 168, a novel actinomycete isolated from cave rock.</title>
        <authorList>
            <person name="Suriyachadkun C."/>
        </authorList>
    </citation>
    <scope>NUCLEOTIDE SEQUENCE</scope>
    <source>
        <strain evidence="2">ASG 168</strain>
    </source>
</reference>